<reference evidence="2" key="2">
    <citation type="journal article" date="2015" name="Data Brief">
        <title>Shoot transcriptome of the giant reed, Arundo donax.</title>
        <authorList>
            <person name="Barrero R.A."/>
            <person name="Guerrero F.D."/>
            <person name="Moolhuijzen P."/>
            <person name="Goolsby J.A."/>
            <person name="Tidwell J."/>
            <person name="Bellgard S.E."/>
            <person name="Bellgard M.I."/>
        </authorList>
    </citation>
    <scope>NUCLEOTIDE SEQUENCE</scope>
    <source>
        <tissue evidence="2">Shoot tissue taken approximately 20 cm above the soil surface</tissue>
    </source>
</reference>
<protein>
    <submittedName>
        <fullName evidence="2">Uncharacterized protein</fullName>
    </submittedName>
</protein>
<feature type="compositionally biased region" description="Basic and acidic residues" evidence="1">
    <location>
        <begin position="31"/>
        <end position="56"/>
    </location>
</feature>
<dbReference type="AlphaFoldDB" id="A0A0A9GQS3"/>
<dbReference type="EMBL" id="GBRH01172990">
    <property type="protein sequence ID" value="JAE24906.1"/>
    <property type="molecule type" value="Transcribed_RNA"/>
</dbReference>
<reference evidence="2" key="1">
    <citation type="submission" date="2014-09" db="EMBL/GenBank/DDBJ databases">
        <authorList>
            <person name="Magalhaes I.L.F."/>
            <person name="Oliveira U."/>
            <person name="Santos F.R."/>
            <person name="Vidigal T.H.D.A."/>
            <person name="Brescovit A.D."/>
            <person name="Santos A.J."/>
        </authorList>
    </citation>
    <scope>NUCLEOTIDE SEQUENCE</scope>
    <source>
        <tissue evidence="2">Shoot tissue taken approximately 20 cm above the soil surface</tissue>
    </source>
</reference>
<sequence length="56" mass="6671">MLVLAFLAKKFHYHSMGSLCVRKRKQKKGRKQIEEHRPLETKKVQSGKGKENQMFR</sequence>
<organism evidence="2">
    <name type="scientific">Arundo donax</name>
    <name type="common">Giant reed</name>
    <name type="synonym">Donax arundinaceus</name>
    <dbReference type="NCBI Taxonomy" id="35708"/>
    <lineage>
        <taxon>Eukaryota</taxon>
        <taxon>Viridiplantae</taxon>
        <taxon>Streptophyta</taxon>
        <taxon>Embryophyta</taxon>
        <taxon>Tracheophyta</taxon>
        <taxon>Spermatophyta</taxon>
        <taxon>Magnoliopsida</taxon>
        <taxon>Liliopsida</taxon>
        <taxon>Poales</taxon>
        <taxon>Poaceae</taxon>
        <taxon>PACMAD clade</taxon>
        <taxon>Arundinoideae</taxon>
        <taxon>Arundineae</taxon>
        <taxon>Arundo</taxon>
    </lineage>
</organism>
<proteinExistence type="predicted"/>
<accession>A0A0A9GQS3</accession>
<evidence type="ECO:0000313" key="2">
    <source>
        <dbReference type="EMBL" id="JAE24906.1"/>
    </source>
</evidence>
<name>A0A0A9GQS3_ARUDO</name>
<feature type="region of interest" description="Disordered" evidence="1">
    <location>
        <begin position="22"/>
        <end position="56"/>
    </location>
</feature>
<evidence type="ECO:0000256" key="1">
    <source>
        <dbReference type="SAM" id="MobiDB-lite"/>
    </source>
</evidence>